<name>A0A5C5Y3Y5_9PLAN</name>
<dbReference type="EMBL" id="SJPL01000001">
    <property type="protein sequence ID" value="TWT69519.1"/>
    <property type="molecule type" value="Genomic_DNA"/>
</dbReference>
<feature type="signal peptide" evidence="1">
    <location>
        <begin position="1"/>
        <end position="23"/>
    </location>
</feature>
<reference evidence="2 3" key="1">
    <citation type="submission" date="2019-02" db="EMBL/GenBank/DDBJ databases">
        <title>Deep-cultivation of Planctomycetes and their phenomic and genomic characterization uncovers novel biology.</title>
        <authorList>
            <person name="Wiegand S."/>
            <person name="Jogler M."/>
            <person name="Boedeker C."/>
            <person name="Pinto D."/>
            <person name="Vollmers J."/>
            <person name="Rivas-Marin E."/>
            <person name="Kohn T."/>
            <person name="Peeters S.H."/>
            <person name="Heuer A."/>
            <person name="Rast P."/>
            <person name="Oberbeckmann S."/>
            <person name="Bunk B."/>
            <person name="Jeske O."/>
            <person name="Meyerdierks A."/>
            <person name="Storesund J.E."/>
            <person name="Kallscheuer N."/>
            <person name="Luecker S."/>
            <person name="Lage O.M."/>
            <person name="Pohl T."/>
            <person name="Merkel B.J."/>
            <person name="Hornburger P."/>
            <person name="Mueller R.-W."/>
            <person name="Bruemmer F."/>
            <person name="Labrenz M."/>
            <person name="Spormann A.M."/>
            <person name="Op Den Camp H."/>
            <person name="Overmann J."/>
            <person name="Amann R."/>
            <person name="Jetten M.S.M."/>
            <person name="Mascher T."/>
            <person name="Medema M.H."/>
            <person name="Devos D.P."/>
            <person name="Kaster A.-K."/>
            <person name="Ovreas L."/>
            <person name="Rohde M."/>
            <person name="Galperin M.Y."/>
            <person name="Jogler C."/>
        </authorList>
    </citation>
    <scope>NUCLEOTIDE SEQUENCE [LARGE SCALE GENOMIC DNA]</scope>
    <source>
        <strain evidence="2 3">Pan14r</strain>
    </source>
</reference>
<organism evidence="2 3">
    <name type="scientific">Crateriforma conspicua</name>
    <dbReference type="NCBI Taxonomy" id="2527996"/>
    <lineage>
        <taxon>Bacteria</taxon>
        <taxon>Pseudomonadati</taxon>
        <taxon>Planctomycetota</taxon>
        <taxon>Planctomycetia</taxon>
        <taxon>Planctomycetales</taxon>
        <taxon>Planctomycetaceae</taxon>
        <taxon>Crateriforma</taxon>
    </lineage>
</organism>
<protein>
    <submittedName>
        <fullName evidence="2">Uncharacterized protein</fullName>
    </submittedName>
</protein>
<evidence type="ECO:0000313" key="2">
    <source>
        <dbReference type="EMBL" id="TWT69519.1"/>
    </source>
</evidence>
<sequence length="311" mass="34880" precursor="true">MVSATRLMIAFWGTLALVGIASADDSDIRSLQEQMTRIVGHWPKGSINCEVQADNTRYSVQAVWAGRVSAREIVPLGPSGKPMKDERLIVSSDGVRYCFFRPERLNAVIKFLPSKSPLPMRMRVLPRENWIEILDAIPFSQWLDKQSRSGVIASASKSAEGWELMLGDPSDNEKLPLQAWFNSDGTPRQVGHIESENHQERNRLDLSVKWRKGNGDDRVPVRFSRKHHLANGAESNDLIIEVKDFSEEIQVLSEYLSVPPRGLPFGTQIRAFPRAVGKVTVSYIGGDEGREQYLLTNNARSVGRQSRLVGE</sequence>
<accession>A0A5C5Y3Y5</accession>
<keyword evidence="1" id="KW-0732">Signal</keyword>
<evidence type="ECO:0000313" key="3">
    <source>
        <dbReference type="Proteomes" id="UP000317238"/>
    </source>
</evidence>
<keyword evidence="3" id="KW-1185">Reference proteome</keyword>
<feature type="chain" id="PRO_5022788244" evidence="1">
    <location>
        <begin position="24"/>
        <end position="311"/>
    </location>
</feature>
<evidence type="ECO:0000256" key="1">
    <source>
        <dbReference type="SAM" id="SignalP"/>
    </source>
</evidence>
<gene>
    <name evidence="2" type="ORF">Pan14r_18070</name>
</gene>
<comment type="caution">
    <text evidence="2">The sequence shown here is derived from an EMBL/GenBank/DDBJ whole genome shotgun (WGS) entry which is preliminary data.</text>
</comment>
<dbReference type="Proteomes" id="UP000317238">
    <property type="component" value="Unassembled WGS sequence"/>
</dbReference>
<dbReference type="AlphaFoldDB" id="A0A5C5Y3Y5"/>
<proteinExistence type="predicted"/>